<dbReference type="AlphaFoldDB" id="A0A1I7ZKG2"/>
<dbReference type="PROSITE" id="PS50157">
    <property type="entry name" value="ZINC_FINGER_C2H2_2"/>
    <property type="match status" value="1"/>
</dbReference>
<name>A0A1I7ZKG2_9BILA</name>
<proteinExistence type="predicted"/>
<reference evidence="5" key="1">
    <citation type="submission" date="2016-11" db="UniProtKB">
        <authorList>
            <consortium name="WormBaseParasite"/>
        </authorList>
    </citation>
    <scope>IDENTIFICATION</scope>
</reference>
<evidence type="ECO:0000259" key="3">
    <source>
        <dbReference type="PROSITE" id="PS50157"/>
    </source>
</evidence>
<sequence length="272" mass="30350">MAPRPGLSDGRQCPVCAIFFYGNGVLERHMKAAHSQDYEVWEREHNRPNNVEPAPEEPVQPMEEGEEALPEFADADEPPPTLTAEQPSEQPMNTAEPEDEHMEAEPLGVMVQNRNRPSGRRPTHHIVNEHGIPIAEISDISDVQQLIDSGQLQVQDGDQIILMENNDMDDFEGEGEEHYYDSEDPAARASGSYQEDSRNAVYVNSAGNLQQVDESGLEVATILTEMKEDPSGHPEDMVYLAQEDGTIITDEFGNPVVESYRNAKKTNIVINR</sequence>
<feature type="compositionally biased region" description="Acidic residues" evidence="2">
    <location>
        <begin position="63"/>
        <end position="77"/>
    </location>
</feature>
<keyword evidence="1" id="KW-0863">Zinc-finger</keyword>
<feature type="compositionally biased region" description="Low complexity" evidence="2">
    <location>
        <begin position="48"/>
        <end position="62"/>
    </location>
</feature>
<evidence type="ECO:0000313" key="4">
    <source>
        <dbReference type="Proteomes" id="UP000095287"/>
    </source>
</evidence>
<dbReference type="Proteomes" id="UP000095287">
    <property type="component" value="Unplaced"/>
</dbReference>
<dbReference type="GO" id="GO:0008270">
    <property type="term" value="F:zinc ion binding"/>
    <property type="evidence" value="ECO:0007669"/>
    <property type="project" value="UniProtKB-KW"/>
</dbReference>
<dbReference type="InterPro" id="IPR013087">
    <property type="entry name" value="Znf_C2H2_type"/>
</dbReference>
<evidence type="ECO:0000313" key="5">
    <source>
        <dbReference type="WBParaSite" id="L893_g27323.t1"/>
    </source>
</evidence>
<feature type="compositionally biased region" description="Polar residues" evidence="2">
    <location>
        <begin position="83"/>
        <end position="93"/>
    </location>
</feature>
<keyword evidence="4" id="KW-1185">Reference proteome</keyword>
<evidence type="ECO:0000256" key="1">
    <source>
        <dbReference type="PROSITE-ProRule" id="PRU00042"/>
    </source>
</evidence>
<dbReference type="PROSITE" id="PS00028">
    <property type="entry name" value="ZINC_FINGER_C2H2_1"/>
    <property type="match status" value="1"/>
</dbReference>
<organism evidence="4 5">
    <name type="scientific">Steinernema glaseri</name>
    <dbReference type="NCBI Taxonomy" id="37863"/>
    <lineage>
        <taxon>Eukaryota</taxon>
        <taxon>Metazoa</taxon>
        <taxon>Ecdysozoa</taxon>
        <taxon>Nematoda</taxon>
        <taxon>Chromadorea</taxon>
        <taxon>Rhabditida</taxon>
        <taxon>Tylenchina</taxon>
        <taxon>Panagrolaimomorpha</taxon>
        <taxon>Strongyloidoidea</taxon>
        <taxon>Steinernematidae</taxon>
        <taxon>Steinernema</taxon>
    </lineage>
</organism>
<feature type="domain" description="C2H2-type" evidence="3">
    <location>
        <begin position="11"/>
        <end position="39"/>
    </location>
</feature>
<accession>A0A1I7ZKG2</accession>
<evidence type="ECO:0000256" key="2">
    <source>
        <dbReference type="SAM" id="MobiDB-lite"/>
    </source>
</evidence>
<keyword evidence="1" id="KW-0862">Zinc</keyword>
<dbReference type="WBParaSite" id="L893_g27323.t1">
    <property type="protein sequence ID" value="L893_g27323.t1"/>
    <property type="gene ID" value="L893_g27323"/>
</dbReference>
<protein>
    <submittedName>
        <fullName evidence="5">C2H2-type domain-containing protein</fullName>
    </submittedName>
</protein>
<keyword evidence="1" id="KW-0479">Metal-binding</keyword>
<feature type="region of interest" description="Disordered" evidence="2">
    <location>
        <begin position="41"/>
        <end position="101"/>
    </location>
</feature>